<feature type="region of interest" description="Disordered" evidence="1">
    <location>
        <begin position="152"/>
        <end position="184"/>
    </location>
</feature>
<organism evidence="2 3">
    <name type="scientific">[Clostridium] aminophilum</name>
    <dbReference type="NCBI Taxonomy" id="1526"/>
    <lineage>
        <taxon>Bacteria</taxon>
        <taxon>Bacillati</taxon>
        <taxon>Bacillota</taxon>
        <taxon>Clostridia</taxon>
        <taxon>Lachnospirales</taxon>
        <taxon>Lachnospiraceae</taxon>
    </lineage>
</organism>
<evidence type="ECO:0000313" key="2">
    <source>
        <dbReference type="EMBL" id="SFR92327.1"/>
    </source>
</evidence>
<dbReference type="EMBL" id="FOZC01000026">
    <property type="protein sequence ID" value="SFR92327.1"/>
    <property type="molecule type" value="Genomic_DNA"/>
</dbReference>
<feature type="compositionally biased region" description="Polar residues" evidence="1">
    <location>
        <begin position="164"/>
        <end position="173"/>
    </location>
</feature>
<protein>
    <recommendedName>
        <fullName evidence="4">Lysine-N-methylase</fullName>
    </recommendedName>
</protein>
<dbReference type="AlphaFoldDB" id="A0A1I6KM77"/>
<evidence type="ECO:0000256" key="1">
    <source>
        <dbReference type="SAM" id="MobiDB-lite"/>
    </source>
</evidence>
<evidence type="ECO:0000313" key="3">
    <source>
        <dbReference type="Proteomes" id="UP000214760"/>
    </source>
</evidence>
<dbReference type="RefSeq" id="WP_177215971.1">
    <property type="nucleotide sequence ID" value="NZ_FOZC01000026.1"/>
</dbReference>
<dbReference type="Proteomes" id="UP000214760">
    <property type="component" value="Unassembled WGS sequence"/>
</dbReference>
<name>A0A1I6KM77_9FIRM</name>
<accession>A0A1I6KM77</accession>
<sequence>MSEYIRPDYQDSFHCIADRCSFTCCCEWKISVDPDTRKRWQTLRDPDHQDPLLAYTDCQGEECSVRLLPDHCCPFLDVNRLCRLVRHYGEEILSETCHIFPRQIHEFPDRTESSMVSCCPEIIDRWVERDHLVFYISKLPDNAAVGDIPPSVPQAEHSAHKGTNPVTVVSSSPRAEHSTHEQEPAASFAHLQKIIPGRDSIPLTGDFLRDIRNLCMSLAADTNGSCEEHLMQIFYILKEIDTSRSGAPDSHSRIDLTEYGSPAYGNDLLSAIRRMPTDPESSLWERNELFLDLSENYRKEGLYRRFLDSACETAEDLEGYSDVLPAYTSFLAVFHKWQPLMRNFLVSEIFSSLLVPEDLEDPDSFRSILIRTEWIAMEYSAILHMLFLSYIRSGCSEISYETVRDSMILISRMTGYDEEDIEEYMENSFENAVWDWGYLALILS</sequence>
<reference evidence="2 3" key="1">
    <citation type="submission" date="2016-10" db="EMBL/GenBank/DDBJ databases">
        <authorList>
            <person name="de Groot N.N."/>
        </authorList>
    </citation>
    <scope>NUCLEOTIDE SEQUENCE [LARGE SCALE GENOMIC DNA]</scope>
    <source>
        <strain evidence="2 3">F</strain>
    </source>
</reference>
<evidence type="ECO:0008006" key="4">
    <source>
        <dbReference type="Google" id="ProtNLM"/>
    </source>
</evidence>
<gene>
    <name evidence="2" type="ORF">SAMN02910262_02661</name>
</gene>
<feature type="compositionally biased region" description="Basic and acidic residues" evidence="1">
    <location>
        <begin position="174"/>
        <end position="183"/>
    </location>
</feature>
<dbReference type="NCBIfam" id="NF038110">
    <property type="entry name" value="Lys_methyl_FliB"/>
    <property type="match status" value="1"/>
</dbReference>
<proteinExistence type="predicted"/>